<evidence type="ECO:0000313" key="2">
    <source>
        <dbReference type="EMBL" id="MEC0484749.1"/>
    </source>
</evidence>
<dbReference type="Pfam" id="PF05908">
    <property type="entry name" value="Gamma_PGA_hydro"/>
    <property type="match status" value="1"/>
</dbReference>
<keyword evidence="4" id="KW-1185">Reference proteome</keyword>
<evidence type="ECO:0000313" key="3">
    <source>
        <dbReference type="Proteomes" id="UP000036168"/>
    </source>
</evidence>
<reference evidence="1" key="2">
    <citation type="submission" date="2015-10" db="EMBL/GenBank/DDBJ databases">
        <authorList>
            <person name="Gilbert D.G."/>
        </authorList>
    </citation>
    <scope>NUCLEOTIDE SEQUENCE</scope>
    <source>
        <strain evidence="1">GO-13</strain>
    </source>
</reference>
<dbReference type="RefSeq" id="WP_048352883.1">
    <property type="nucleotide sequence ID" value="NZ_CP023481.1"/>
</dbReference>
<evidence type="ECO:0000313" key="1">
    <source>
        <dbReference type="EMBL" id="KRT94981.1"/>
    </source>
</evidence>
<keyword evidence="2" id="KW-0378">Hydrolase</keyword>
<dbReference type="AlphaFoldDB" id="A0A0J6HT39"/>
<proteinExistence type="predicted"/>
<reference evidence="2 4" key="3">
    <citation type="submission" date="2023-03" db="EMBL/GenBank/DDBJ databases">
        <title>Agriculturally important microbes genome sequencing.</title>
        <authorList>
            <person name="Dunlap C."/>
        </authorList>
    </citation>
    <scope>NUCLEOTIDE SEQUENCE [LARGE SCALE GENOMIC DNA]</scope>
    <source>
        <strain evidence="2 4">CBP-3203</strain>
    </source>
</reference>
<dbReference type="EMBL" id="JARRTL010000008">
    <property type="protein sequence ID" value="MEC0484749.1"/>
    <property type="molecule type" value="Genomic_DNA"/>
</dbReference>
<accession>A0A0J6EW05</accession>
<reference evidence="1 3" key="1">
    <citation type="journal article" date="2015" name="Int. J. Syst. Evol. Microbiol.">
        <title>Bacillus glycinifermentans sp. nov., isolated from fermented soybean paste.</title>
        <authorList>
            <person name="Kim S.J."/>
            <person name="Dunlap C.A."/>
            <person name="Kwon S.W."/>
            <person name="Rooney A.P."/>
        </authorList>
    </citation>
    <scope>NUCLEOTIDE SEQUENCE [LARGE SCALE GENOMIC DNA]</scope>
    <source>
        <strain evidence="1 3">GO-13</strain>
    </source>
</reference>
<gene>
    <name evidence="1" type="ORF">AB447_210620</name>
    <name evidence="2" type="ORF">P8828_07770</name>
</gene>
<protein>
    <submittedName>
        <fullName evidence="2">Poly-gamma-glutamate hydrolase family protein</fullName>
    </submittedName>
    <submittedName>
        <fullName evidence="1">Replication protein</fullName>
    </submittedName>
</protein>
<dbReference type="GO" id="GO:0016787">
    <property type="term" value="F:hydrolase activity"/>
    <property type="evidence" value="ECO:0007669"/>
    <property type="project" value="UniProtKB-KW"/>
</dbReference>
<dbReference type="Proteomes" id="UP001341297">
    <property type="component" value="Unassembled WGS sequence"/>
</dbReference>
<name>A0A0J6HT39_9BACI</name>
<evidence type="ECO:0000313" key="4">
    <source>
        <dbReference type="Proteomes" id="UP001341297"/>
    </source>
</evidence>
<dbReference type="STRING" id="1664069.BGLY_2747"/>
<comment type="caution">
    <text evidence="1">The sequence shown here is derived from an EMBL/GenBank/DDBJ whole genome shotgun (WGS) entry which is preliminary data.</text>
</comment>
<dbReference type="InterPro" id="IPR008585">
    <property type="entry name" value="Gamma_PGA_hydro"/>
</dbReference>
<dbReference type="InterPro" id="IPR038128">
    <property type="entry name" value="Gamma_PGA_hydro_sf"/>
</dbReference>
<organism evidence="1 3">
    <name type="scientific">Bacillus glycinifermentans</name>
    <dbReference type="NCBI Taxonomy" id="1664069"/>
    <lineage>
        <taxon>Bacteria</taxon>
        <taxon>Bacillati</taxon>
        <taxon>Bacillota</taxon>
        <taxon>Bacilli</taxon>
        <taxon>Bacillales</taxon>
        <taxon>Bacillaceae</taxon>
        <taxon>Bacillus</taxon>
    </lineage>
</organism>
<dbReference type="Proteomes" id="UP000036168">
    <property type="component" value="Unassembled WGS sequence"/>
</dbReference>
<sequence>MKPTKVSLPRRMLQCLKQCVDCNTANCFTSINSFVNIFLIPFVILIPSFALAHDGGPTVLSDDKYANFEELKQNEDPSVYRIATKQAGSTMLILAIHGGGIEPGTSEIANELSRTYSMYLFEGLKLSGNSSLHITSTHFDEPGALEMAAGHQYILSLHGYYAEDRNIKVGGTDRNKMSKLVDELHQAGFAAEMLGPGDKYAGTSPDNIANKSITGLSIQLEMSTGFRKSLFDTFTLKDRALTQNEDFYRFTEVLSRFIKDHYDPLHA</sequence>
<accession>A0A0J6HT39</accession>
<dbReference type="PATRIC" id="fig|1664069.3.peg.1531"/>
<dbReference type="EMBL" id="LECW02000004">
    <property type="protein sequence ID" value="KRT94981.1"/>
    <property type="molecule type" value="Genomic_DNA"/>
</dbReference>
<dbReference type="OrthoDB" id="7721587at2"/>
<dbReference type="Gene3D" id="3.40.630.100">
    <property type="entry name" value="Poly-gamma-glutamate hydrolase, zinc-binding motif"/>
    <property type="match status" value="1"/>
</dbReference>